<dbReference type="Proteomes" id="UP000479241">
    <property type="component" value="Unassembled WGS sequence"/>
</dbReference>
<dbReference type="RefSeq" id="WP_163203530.1">
    <property type="nucleotide sequence ID" value="NZ_JAAGWG010000008.1"/>
</dbReference>
<protein>
    <submittedName>
        <fullName evidence="1">Uncharacterized protein</fullName>
    </submittedName>
</protein>
<proteinExistence type="predicted"/>
<sequence>MTPRGTRWKGAPWSYEPRPETITVDPEIRARVLERAAGDVVGAVRLLREETGLPLRFSVLLVDAWLAGRPS</sequence>
<comment type="caution">
    <text evidence="1">The sequence shown here is derived from an EMBL/GenBank/DDBJ whole genome shotgun (WGS) entry which is preliminary data.</text>
</comment>
<gene>
    <name evidence="1" type="ORF">GCU60_06880</name>
</gene>
<evidence type="ECO:0000313" key="1">
    <source>
        <dbReference type="EMBL" id="NEK85484.1"/>
    </source>
</evidence>
<organism evidence="1 2">
    <name type="scientific">Blastococcus saxobsidens</name>
    <dbReference type="NCBI Taxonomy" id="138336"/>
    <lineage>
        <taxon>Bacteria</taxon>
        <taxon>Bacillati</taxon>
        <taxon>Actinomycetota</taxon>
        <taxon>Actinomycetes</taxon>
        <taxon>Geodermatophilales</taxon>
        <taxon>Geodermatophilaceae</taxon>
        <taxon>Blastococcus</taxon>
    </lineage>
</organism>
<dbReference type="EMBL" id="JAAGWG010000008">
    <property type="protein sequence ID" value="NEK85484.1"/>
    <property type="molecule type" value="Genomic_DNA"/>
</dbReference>
<dbReference type="AlphaFoldDB" id="A0A6L9W201"/>
<accession>A0A6L9W201</accession>
<name>A0A6L9W201_9ACTN</name>
<reference evidence="1 2" key="1">
    <citation type="submission" date="2019-12" db="EMBL/GenBank/DDBJ databases">
        <title>the WGS of Blastococcus saxobsidens 67B17.</title>
        <authorList>
            <person name="Jiang Z."/>
        </authorList>
    </citation>
    <scope>NUCLEOTIDE SEQUENCE [LARGE SCALE GENOMIC DNA]</scope>
    <source>
        <strain evidence="1 2">67B17</strain>
    </source>
</reference>
<evidence type="ECO:0000313" key="2">
    <source>
        <dbReference type="Proteomes" id="UP000479241"/>
    </source>
</evidence>